<protein>
    <submittedName>
        <fullName evidence="10">Glycoprotein A33</fullName>
    </submittedName>
</protein>
<feature type="compositionally biased region" description="Basic and acidic residues" evidence="8">
    <location>
        <begin position="151"/>
        <end position="163"/>
    </location>
</feature>
<dbReference type="PANTHER" id="PTHR44969:SF1">
    <property type="entry name" value="CELL SURFACE A33 ANTIGEN"/>
    <property type="match status" value="1"/>
</dbReference>
<evidence type="ECO:0000256" key="1">
    <source>
        <dbReference type="ARBA" id="ARBA00004479"/>
    </source>
</evidence>
<evidence type="ECO:0000313" key="11">
    <source>
        <dbReference type="Proteomes" id="UP000257200"/>
    </source>
</evidence>
<accession>A0A3Q1FHV2</accession>
<keyword evidence="5" id="KW-0472">Membrane</keyword>
<proteinExistence type="predicted"/>
<evidence type="ECO:0000256" key="2">
    <source>
        <dbReference type="ARBA" id="ARBA00022692"/>
    </source>
</evidence>
<evidence type="ECO:0000256" key="5">
    <source>
        <dbReference type="ARBA" id="ARBA00023136"/>
    </source>
</evidence>
<dbReference type="Gene3D" id="2.60.40.10">
    <property type="entry name" value="Immunoglobulins"/>
    <property type="match status" value="1"/>
</dbReference>
<feature type="compositionally biased region" description="Basic and acidic residues" evidence="8">
    <location>
        <begin position="170"/>
        <end position="191"/>
    </location>
</feature>
<dbReference type="GeneTree" id="ENSGT00940000160248"/>
<evidence type="ECO:0000256" key="3">
    <source>
        <dbReference type="ARBA" id="ARBA00022729"/>
    </source>
</evidence>
<feature type="compositionally biased region" description="Basic and acidic residues" evidence="8">
    <location>
        <begin position="203"/>
        <end position="353"/>
    </location>
</feature>
<evidence type="ECO:0000256" key="8">
    <source>
        <dbReference type="SAM" id="MobiDB-lite"/>
    </source>
</evidence>
<dbReference type="SMART" id="SM00409">
    <property type="entry name" value="IG"/>
    <property type="match status" value="1"/>
</dbReference>
<reference evidence="10" key="1">
    <citation type="submission" date="2025-08" db="UniProtKB">
        <authorList>
            <consortium name="Ensembl"/>
        </authorList>
    </citation>
    <scope>IDENTIFICATION</scope>
</reference>
<dbReference type="Ensembl" id="ENSAPOT00000006533.1">
    <property type="protein sequence ID" value="ENSAPOP00000006510.1"/>
    <property type="gene ID" value="ENSAPOG00000000220.1"/>
</dbReference>
<dbReference type="InterPro" id="IPR036179">
    <property type="entry name" value="Ig-like_dom_sf"/>
</dbReference>
<keyword evidence="11" id="KW-1185">Reference proteome</keyword>
<dbReference type="InterPro" id="IPR042474">
    <property type="entry name" value="A33"/>
</dbReference>
<feature type="domain" description="Ig-like" evidence="9">
    <location>
        <begin position="40"/>
        <end position="128"/>
    </location>
</feature>
<comment type="subcellular location">
    <subcellularLocation>
        <location evidence="1">Membrane</location>
        <topology evidence="1">Single-pass type I membrane protein</topology>
    </subcellularLocation>
</comment>
<dbReference type="PANTHER" id="PTHR44969">
    <property type="entry name" value="CELL SURFACE A33 ANTIGEN"/>
    <property type="match status" value="1"/>
</dbReference>
<reference evidence="10" key="2">
    <citation type="submission" date="2025-09" db="UniProtKB">
        <authorList>
            <consortium name="Ensembl"/>
        </authorList>
    </citation>
    <scope>IDENTIFICATION</scope>
</reference>
<dbReference type="Pfam" id="PF13927">
    <property type="entry name" value="Ig_3"/>
    <property type="match status" value="1"/>
</dbReference>
<keyword evidence="4" id="KW-1133">Transmembrane helix</keyword>
<name>A0A3Q1FHV2_9TELE</name>
<dbReference type="InterPro" id="IPR013783">
    <property type="entry name" value="Ig-like_fold"/>
</dbReference>
<dbReference type="PROSITE" id="PS50835">
    <property type="entry name" value="IG_LIKE"/>
    <property type="match status" value="1"/>
</dbReference>
<dbReference type="Proteomes" id="UP000257200">
    <property type="component" value="Unplaced"/>
</dbReference>
<keyword evidence="7" id="KW-0393">Immunoglobulin domain</keyword>
<organism evidence="10 11">
    <name type="scientific">Acanthochromis polyacanthus</name>
    <name type="common">spiny chromis</name>
    <dbReference type="NCBI Taxonomy" id="80966"/>
    <lineage>
        <taxon>Eukaryota</taxon>
        <taxon>Metazoa</taxon>
        <taxon>Chordata</taxon>
        <taxon>Craniata</taxon>
        <taxon>Vertebrata</taxon>
        <taxon>Euteleostomi</taxon>
        <taxon>Actinopterygii</taxon>
        <taxon>Neopterygii</taxon>
        <taxon>Teleostei</taxon>
        <taxon>Neoteleostei</taxon>
        <taxon>Acanthomorphata</taxon>
        <taxon>Ovalentaria</taxon>
        <taxon>Pomacentridae</taxon>
        <taxon>Acanthochromis</taxon>
    </lineage>
</organism>
<evidence type="ECO:0000256" key="6">
    <source>
        <dbReference type="ARBA" id="ARBA00023157"/>
    </source>
</evidence>
<keyword evidence="2" id="KW-0812">Transmembrane</keyword>
<evidence type="ECO:0000256" key="7">
    <source>
        <dbReference type="ARBA" id="ARBA00023319"/>
    </source>
</evidence>
<dbReference type="InterPro" id="IPR003599">
    <property type="entry name" value="Ig_sub"/>
</dbReference>
<dbReference type="SUPFAM" id="SSF48726">
    <property type="entry name" value="Immunoglobulin"/>
    <property type="match status" value="1"/>
</dbReference>
<keyword evidence="6" id="KW-1015">Disulfide bond</keyword>
<evidence type="ECO:0000313" key="10">
    <source>
        <dbReference type="Ensembl" id="ENSAPOP00000006510.1"/>
    </source>
</evidence>
<feature type="region of interest" description="Disordered" evidence="8">
    <location>
        <begin position="151"/>
        <end position="353"/>
    </location>
</feature>
<evidence type="ECO:0000259" key="9">
    <source>
        <dbReference type="PROSITE" id="PS50835"/>
    </source>
</evidence>
<evidence type="ECO:0000256" key="4">
    <source>
        <dbReference type="ARBA" id="ARBA00022989"/>
    </source>
</evidence>
<sequence>LRLTKVTVEDSRSYQCSVNIYNDDEGTLAATTSLLVLVAPSTPICGIQGTAEYFQDIKLTCKSNEGSPAPTYSWKTYSTQNMARPFPPKTTEKDGVLSLFNVTRETSGFFVCTSENRIGSASCNLTLVVEPRESFNTIYLLHCLQKTTAHSPEEMEFHDKEEPEAGTLQYRDDKANSEKKQADRYEDKDVVPEISHNNSYISSKEKYDGRGSDIESQRYQDDQRDRYRGSRDRLDDQRDRYGGSRDRLDDRYDNYRGSRDRLDDQRDRYGGSRDRLDDQRDRNGGSRDRLDDQRDRYSGSRDRLDDQRDRYGGSRDRLDDHSDRYRSSRDNLNDHNNHYGGSRDRLDYDRRYD</sequence>
<keyword evidence="3" id="KW-0732">Signal</keyword>
<dbReference type="FunFam" id="2.60.40.10:FF:000095">
    <property type="entry name" value="immunoglobulin superfamily member 11 isoform X1"/>
    <property type="match status" value="1"/>
</dbReference>
<dbReference type="AlphaFoldDB" id="A0A3Q1FHV2"/>
<dbReference type="SMART" id="SM00408">
    <property type="entry name" value="IGc2"/>
    <property type="match status" value="1"/>
</dbReference>
<dbReference type="InterPro" id="IPR003598">
    <property type="entry name" value="Ig_sub2"/>
</dbReference>
<dbReference type="InterPro" id="IPR007110">
    <property type="entry name" value="Ig-like_dom"/>
</dbReference>
<dbReference type="GO" id="GO:0005886">
    <property type="term" value="C:plasma membrane"/>
    <property type="evidence" value="ECO:0007669"/>
    <property type="project" value="InterPro"/>
</dbReference>